<evidence type="ECO:0000313" key="4">
    <source>
        <dbReference type="EMBL" id="KRN57415.1"/>
    </source>
</evidence>
<dbReference type="AlphaFoldDB" id="A0A0R2I625"/>
<dbReference type="NCBIfam" id="TIGR00230">
    <property type="entry name" value="sfsA"/>
    <property type="match status" value="1"/>
</dbReference>
<dbReference type="InterPro" id="IPR005224">
    <property type="entry name" value="SfsA"/>
</dbReference>
<dbReference type="PATRIC" id="fig|1449336.4.peg.405"/>
<proteinExistence type="inferred from homology"/>
<sequence length="234" mass="26379">MVEYREIVKGTFIERPNRFIAICQVAGKEIVTHVKNTGRCKELLIPGVTVYLNYVPSKTRKTDYDLISVLKGNRLINIDSQVPNEIVEESLLTGKMQLPGVKGIIQTLKREVVYQNSKFDFYFETDKSEKGFIEVKGMTLEKNNQVSFPDAPTLRGLKHVNELIHAVKVGFYGCVCFIVQMEGVESATINRKMQPALQEAMENALKTGVNTIAYTCQVTPKTITINKSIPFKLN</sequence>
<comment type="caution">
    <text evidence="4">The sequence shown here is derived from an EMBL/GenBank/DDBJ whole genome shotgun (WGS) entry which is preliminary data.</text>
</comment>
<evidence type="ECO:0000256" key="1">
    <source>
        <dbReference type="HAMAP-Rule" id="MF_00095"/>
    </source>
</evidence>
<dbReference type="Pfam" id="PF17746">
    <property type="entry name" value="SfsA_N"/>
    <property type="match status" value="1"/>
</dbReference>
<dbReference type="EMBL" id="JQBS01000007">
    <property type="protein sequence ID" value="KRN57415.1"/>
    <property type="molecule type" value="Genomic_DNA"/>
</dbReference>
<dbReference type="InterPro" id="IPR040452">
    <property type="entry name" value="SfsA_C"/>
</dbReference>
<dbReference type="InterPro" id="IPR041465">
    <property type="entry name" value="SfsA_N"/>
</dbReference>
<dbReference type="PANTHER" id="PTHR30545">
    <property type="entry name" value="SUGAR FERMENTATION STIMULATION PROTEIN A"/>
    <property type="match status" value="1"/>
</dbReference>
<dbReference type="eggNOG" id="COG1489">
    <property type="taxonomic scope" value="Bacteria"/>
</dbReference>
<dbReference type="HAMAP" id="MF_00095">
    <property type="entry name" value="SfsA"/>
    <property type="match status" value="1"/>
</dbReference>
<dbReference type="Pfam" id="PF03749">
    <property type="entry name" value="SfsA"/>
    <property type="match status" value="1"/>
</dbReference>
<feature type="domain" description="SfsA N-terminal OB" evidence="3">
    <location>
        <begin position="13"/>
        <end position="78"/>
    </location>
</feature>
<protein>
    <recommendedName>
        <fullName evidence="1">Sugar fermentation stimulation protein homolog</fullName>
    </recommendedName>
</protein>
<dbReference type="CDD" id="cd22359">
    <property type="entry name" value="SfsA-like_bacterial"/>
    <property type="match status" value="1"/>
</dbReference>
<accession>A0A0R2I625</accession>
<comment type="similarity">
    <text evidence="1">Belongs to the SfsA family.</text>
</comment>
<evidence type="ECO:0000259" key="3">
    <source>
        <dbReference type="Pfam" id="PF17746"/>
    </source>
</evidence>
<name>A0A0R2I625_CARDV</name>
<dbReference type="Gene3D" id="2.40.50.580">
    <property type="match status" value="1"/>
</dbReference>
<organism evidence="4 5">
    <name type="scientific">Carnobacterium divergens DSM 20623</name>
    <dbReference type="NCBI Taxonomy" id="1449336"/>
    <lineage>
        <taxon>Bacteria</taxon>
        <taxon>Bacillati</taxon>
        <taxon>Bacillota</taxon>
        <taxon>Bacilli</taxon>
        <taxon>Lactobacillales</taxon>
        <taxon>Carnobacteriaceae</taxon>
        <taxon>Carnobacterium</taxon>
    </lineage>
</organism>
<dbReference type="GeneID" id="89588391"/>
<dbReference type="PANTHER" id="PTHR30545:SF2">
    <property type="entry name" value="SUGAR FERMENTATION STIMULATION PROTEIN A"/>
    <property type="match status" value="1"/>
</dbReference>
<dbReference type="Gene3D" id="3.40.1350.60">
    <property type="match status" value="1"/>
</dbReference>
<feature type="domain" description="Sugar fermentation stimulation protein C-terminal" evidence="2">
    <location>
        <begin position="81"/>
        <end position="221"/>
    </location>
</feature>
<evidence type="ECO:0000259" key="2">
    <source>
        <dbReference type="Pfam" id="PF03749"/>
    </source>
</evidence>
<reference evidence="4 5" key="1">
    <citation type="journal article" date="2015" name="Genome Announc.">
        <title>Expanding the biotechnology potential of lactobacilli through comparative genomics of 213 strains and associated genera.</title>
        <authorList>
            <person name="Sun Z."/>
            <person name="Harris H.M."/>
            <person name="McCann A."/>
            <person name="Guo C."/>
            <person name="Argimon S."/>
            <person name="Zhang W."/>
            <person name="Yang X."/>
            <person name="Jeffery I.B."/>
            <person name="Cooney J.C."/>
            <person name="Kagawa T.F."/>
            <person name="Liu W."/>
            <person name="Song Y."/>
            <person name="Salvetti E."/>
            <person name="Wrobel A."/>
            <person name="Rasinkangas P."/>
            <person name="Parkhill J."/>
            <person name="Rea M.C."/>
            <person name="O'Sullivan O."/>
            <person name="Ritari J."/>
            <person name="Douillard F.P."/>
            <person name="Paul Ross R."/>
            <person name="Yang R."/>
            <person name="Briner A.E."/>
            <person name="Felis G.E."/>
            <person name="de Vos W.M."/>
            <person name="Barrangou R."/>
            <person name="Klaenhammer T.R."/>
            <person name="Caufield P.W."/>
            <person name="Cui Y."/>
            <person name="Zhang H."/>
            <person name="O'Toole P.W."/>
        </authorList>
    </citation>
    <scope>NUCLEOTIDE SEQUENCE [LARGE SCALE GENOMIC DNA]</scope>
    <source>
        <strain evidence="4 5">DSM 20623</strain>
    </source>
</reference>
<dbReference type="RefSeq" id="WP_034570844.1">
    <property type="nucleotide sequence ID" value="NZ_JQBS01000007.1"/>
</dbReference>
<dbReference type="GO" id="GO:0003677">
    <property type="term" value="F:DNA binding"/>
    <property type="evidence" value="ECO:0007669"/>
    <property type="project" value="InterPro"/>
</dbReference>
<dbReference type="Proteomes" id="UP000051658">
    <property type="component" value="Unassembled WGS sequence"/>
</dbReference>
<gene>
    <name evidence="1" type="primary">sfsA</name>
    <name evidence="4" type="ORF">IV74_GL000398</name>
</gene>
<evidence type="ECO:0000313" key="5">
    <source>
        <dbReference type="Proteomes" id="UP000051658"/>
    </source>
</evidence>
<keyword evidence="5" id="KW-1185">Reference proteome</keyword>